<evidence type="ECO:0000256" key="6">
    <source>
        <dbReference type="ARBA" id="ARBA00022741"/>
    </source>
</evidence>
<evidence type="ECO:0000256" key="4">
    <source>
        <dbReference type="ARBA" id="ARBA00022527"/>
    </source>
</evidence>
<feature type="domain" description="Protein kinase" evidence="14">
    <location>
        <begin position="16"/>
        <end position="275"/>
    </location>
</feature>
<name>A0A0K8RKH5_IXORI</name>
<dbReference type="SMART" id="SM00220">
    <property type="entry name" value="S_TKc"/>
    <property type="match status" value="1"/>
</dbReference>
<evidence type="ECO:0000313" key="15">
    <source>
        <dbReference type="EMBL" id="JAA71581.1"/>
    </source>
</evidence>
<dbReference type="EMBL" id="GADI01002227">
    <property type="protein sequence ID" value="JAA71581.1"/>
    <property type="molecule type" value="mRNA"/>
</dbReference>
<feature type="binding site" evidence="12">
    <location>
        <position position="45"/>
    </location>
    <ligand>
        <name>ATP</name>
        <dbReference type="ChEBI" id="CHEBI:30616"/>
    </ligand>
</feature>
<dbReference type="PROSITE" id="PS00107">
    <property type="entry name" value="PROTEIN_KINASE_ATP"/>
    <property type="match status" value="1"/>
</dbReference>
<reference evidence="15" key="1">
    <citation type="submission" date="2012-12" db="EMBL/GenBank/DDBJ databases">
        <title>Identification and characterization of a phenylalanine ammonia-lyase gene family in Isatis indigotica Fort.</title>
        <authorList>
            <person name="Liu Q."/>
            <person name="Chen J."/>
            <person name="Zhou X."/>
            <person name="Di P."/>
            <person name="Xiao Y."/>
            <person name="Xuan H."/>
            <person name="Zhang L."/>
            <person name="Chen W."/>
        </authorList>
    </citation>
    <scope>NUCLEOTIDE SEQUENCE</scope>
    <source>
        <tissue evidence="15">Salivary gland</tissue>
    </source>
</reference>
<evidence type="ECO:0000256" key="8">
    <source>
        <dbReference type="ARBA" id="ARBA00022840"/>
    </source>
</evidence>
<dbReference type="AlphaFoldDB" id="A0A0K8RKH5"/>
<dbReference type="SUPFAM" id="SSF56112">
    <property type="entry name" value="Protein kinase-like (PK-like)"/>
    <property type="match status" value="1"/>
</dbReference>
<dbReference type="PROSITE" id="PS50011">
    <property type="entry name" value="PROTEIN_KINASE_DOM"/>
    <property type="match status" value="1"/>
</dbReference>
<dbReference type="PANTHER" id="PTHR22984:SF25">
    <property type="entry name" value="PROTEIN KINASE DOMAIN-CONTAINING PROTEIN"/>
    <property type="match status" value="1"/>
</dbReference>
<dbReference type="InterPro" id="IPR017441">
    <property type="entry name" value="Protein_kinase_ATP_BS"/>
</dbReference>
<dbReference type="EC" id="2.7.11.1" evidence="2"/>
<dbReference type="GO" id="GO:0030430">
    <property type="term" value="C:host cell cytoplasm"/>
    <property type="evidence" value="ECO:0007669"/>
    <property type="project" value="UniProtKB-SubCell"/>
</dbReference>
<evidence type="ECO:0000259" key="14">
    <source>
        <dbReference type="PROSITE" id="PS50011"/>
    </source>
</evidence>
<dbReference type="GO" id="GO:0005524">
    <property type="term" value="F:ATP binding"/>
    <property type="evidence" value="ECO:0007669"/>
    <property type="project" value="UniProtKB-UniRule"/>
</dbReference>
<dbReference type="GO" id="GO:0005737">
    <property type="term" value="C:cytoplasm"/>
    <property type="evidence" value="ECO:0007669"/>
    <property type="project" value="TreeGrafter"/>
</dbReference>
<dbReference type="InterPro" id="IPR000719">
    <property type="entry name" value="Prot_kinase_dom"/>
</dbReference>
<comment type="catalytic activity">
    <reaction evidence="10">
        <text>L-threonyl-[protein] + ATP = O-phospho-L-threonyl-[protein] + ADP + H(+)</text>
        <dbReference type="Rhea" id="RHEA:46608"/>
        <dbReference type="Rhea" id="RHEA-COMP:11060"/>
        <dbReference type="Rhea" id="RHEA-COMP:11605"/>
        <dbReference type="ChEBI" id="CHEBI:15378"/>
        <dbReference type="ChEBI" id="CHEBI:30013"/>
        <dbReference type="ChEBI" id="CHEBI:30616"/>
        <dbReference type="ChEBI" id="CHEBI:61977"/>
        <dbReference type="ChEBI" id="CHEBI:456216"/>
        <dbReference type="EC" id="2.7.11.1"/>
    </reaction>
</comment>
<dbReference type="PROSITE" id="PS00108">
    <property type="entry name" value="PROTEIN_KINASE_ST"/>
    <property type="match status" value="1"/>
</dbReference>
<protein>
    <recommendedName>
        <fullName evidence="3">Serine/threonine-protein kinase 1</fullName>
        <ecNumber evidence="2">2.7.11.1</ecNumber>
    </recommendedName>
</protein>
<dbReference type="InterPro" id="IPR011009">
    <property type="entry name" value="Kinase-like_dom_sf"/>
</dbReference>
<dbReference type="InterPro" id="IPR008271">
    <property type="entry name" value="Ser/Thr_kinase_AS"/>
</dbReference>
<accession>A0A0K8RKH5</accession>
<dbReference type="Gene3D" id="1.10.510.10">
    <property type="entry name" value="Transferase(Phosphotransferase) domain 1"/>
    <property type="match status" value="1"/>
</dbReference>
<evidence type="ECO:0000256" key="12">
    <source>
        <dbReference type="PROSITE-ProRule" id="PRU10141"/>
    </source>
</evidence>
<dbReference type="Pfam" id="PF00069">
    <property type="entry name" value="Pkinase"/>
    <property type="match status" value="1"/>
</dbReference>
<evidence type="ECO:0000256" key="13">
    <source>
        <dbReference type="RuleBase" id="RU000304"/>
    </source>
</evidence>
<evidence type="ECO:0000256" key="2">
    <source>
        <dbReference type="ARBA" id="ARBA00012513"/>
    </source>
</evidence>
<keyword evidence="5" id="KW-0808">Transferase</keyword>
<comment type="subcellular location">
    <subcellularLocation>
        <location evidence="1">Host cytoplasm</location>
    </subcellularLocation>
</comment>
<keyword evidence="6 12" id="KW-0547">Nucleotide-binding</keyword>
<evidence type="ECO:0000256" key="1">
    <source>
        <dbReference type="ARBA" id="ARBA00004192"/>
    </source>
</evidence>
<evidence type="ECO:0000256" key="3">
    <source>
        <dbReference type="ARBA" id="ARBA00016885"/>
    </source>
</evidence>
<keyword evidence="8 12" id="KW-0067">ATP-binding</keyword>
<organism evidence="15">
    <name type="scientific">Ixodes ricinus</name>
    <name type="common">Common tick</name>
    <name type="synonym">Acarus ricinus</name>
    <dbReference type="NCBI Taxonomy" id="34613"/>
    <lineage>
        <taxon>Eukaryota</taxon>
        <taxon>Metazoa</taxon>
        <taxon>Ecdysozoa</taxon>
        <taxon>Arthropoda</taxon>
        <taxon>Chelicerata</taxon>
        <taxon>Arachnida</taxon>
        <taxon>Acari</taxon>
        <taxon>Parasitiformes</taxon>
        <taxon>Ixodida</taxon>
        <taxon>Ixodoidea</taxon>
        <taxon>Ixodidae</taxon>
        <taxon>Ixodinae</taxon>
        <taxon>Ixodes</taxon>
    </lineage>
</organism>
<comment type="catalytic activity">
    <reaction evidence="11">
        <text>L-seryl-[protein] + ATP = O-phospho-L-seryl-[protein] + ADP + H(+)</text>
        <dbReference type="Rhea" id="RHEA:17989"/>
        <dbReference type="Rhea" id="RHEA-COMP:9863"/>
        <dbReference type="Rhea" id="RHEA-COMP:11604"/>
        <dbReference type="ChEBI" id="CHEBI:15378"/>
        <dbReference type="ChEBI" id="CHEBI:29999"/>
        <dbReference type="ChEBI" id="CHEBI:30616"/>
        <dbReference type="ChEBI" id="CHEBI:83421"/>
        <dbReference type="ChEBI" id="CHEBI:456216"/>
        <dbReference type="EC" id="2.7.11.1"/>
    </reaction>
</comment>
<dbReference type="GO" id="GO:0004674">
    <property type="term" value="F:protein serine/threonine kinase activity"/>
    <property type="evidence" value="ECO:0007669"/>
    <property type="project" value="UniProtKB-KW"/>
</dbReference>
<dbReference type="Gene3D" id="3.30.200.20">
    <property type="entry name" value="Phosphorylase Kinase, domain 1"/>
    <property type="match status" value="1"/>
</dbReference>
<evidence type="ECO:0000256" key="7">
    <source>
        <dbReference type="ARBA" id="ARBA00022777"/>
    </source>
</evidence>
<keyword evidence="9" id="KW-1035">Host cytoplasm</keyword>
<evidence type="ECO:0000256" key="10">
    <source>
        <dbReference type="ARBA" id="ARBA00047899"/>
    </source>
</evidence>
<sequence>MSTAFEYALLHRGYDVSITSKLGEGGFGIVYAGVRLSDNTPIAVKYVHCTDIWRWHSTKNAGLKIPMEIHMLMRVKDINGTIKLYDWFKLDKGYVLVMERSIKTISLYNYLKTHQLSQNQVLHIFKRLVQIIYDCWMRCGIVHCDLKEENILINKETMSIKVLDFDFAIDCSKRRRRTYAGTPLYAPPEWHRDQVYYPETTVVWTLGVILLKLLLSESPFKSVKDIKYFDSIDALPLFGSRVREFPRDVVDLLGCMLGKEISDRPGVDAVYHSTMLLR</sequence>
<evidence type="ECO:0000256" key="9">
    <source>
        <dbReference type="ARBA" id="ARBA00023200"/>
    </source>
</evidence>
<proteinExistence type="evidence at transcript level"/>
<evidence type="ECO:0000256" key="5">
    <source>
        <dbReference type="ARBA" id="ARBA00022679"/>
    </source>
</evidence>
<dbReference type="InterPro" id="IPR051138">
    <property type="entry name" value="PIM_Ser/Thr_kinase"/>
</dbReference>
<evidence type="ECO:0000256" key="11">
    <source>
        <dbReference type="ARBA" id="ARBA00048679"/>
    </source>
</evidence>
<keyword evidence="4 13" id="KW-0723">Serine/threonine-protein kinase</keyword>
<dbReference type="PANTHER" id="PTHR22984">
    <property type="entry name" value="SERINE/THREONINE-PROTEIN KINASE PIM"/>
    <property type="match status" value="1"/>
</dbReference>
<comment type="similarity">
    <text evidence="13">Belongs to the protein kinase superfamily.</text>
</comment>
<keyword evidence="7 15" id="KW-0418">Kinase</keyword>